<feature type="binding site" evidence="17">
    <location>
        <position position="779"/>
    </location>
    <ligand>
        <name>ATP</name>
        <dbReference type="ChEBI" id="CHEBI:30616"/>
        <label>2</label>
    </ligand>
</feature>
<dbReference type="EC" id="6.3.4.16" evidence="17"/>
<keyword evidence="11" id="KW-0460">Magnesium</keyword>
<keyword evidence="7" id="KW-0479">Metal-binding</keyword>
<keyword evidence="8 17" id="KW-0677">Repeat</keyword>
<feature type="binding site" evidence="17">
    <location>
        <position position="836"/>
    </location>
    <ligand>
        <name>Mg(2+)</name>
        <dbReference type="ChEBI" id="CHEBI:18420"/>
        <label>4</label>
    </ligand>
</feature>
<feature type="region of interest" description="Carboxyphosphate synthetic domain" evidence="17">
    <location>
        <begin position="1"/>
        <end position="401"/>
    </location>
</feature>
<dbReference type="GO" id="GO:0004088">
    <property type="term" value="F:carbamoyl-phosphate synthase (glutamine-hydrolyzing) activity"/>
    <property type="evidence" value="ECO:0007669"/>
    <property type="project" value="UniProtKB-UniRule"/>
</dbReference>
<keyword evidence="5 17" id="KW-0436">Ligase</keyword>
<accession>A0A395W9F7</accession>
<feature type="domain" description="ATP-grasp" evidence="18">
    <location>
        <begin position="671"/>
        <end position="863"/>
    </location>
</feature>
<feature type="region of interest" description="Allosteric domain" evidence="17">
    <location>
        <begin position="933"/>
        <end position="1067"/>
    </location>
</feature>
<feature type="binding site" evidence="17">
    <location>
        <position position="298"/>
    </location>
    <ligand>
        <name>Mg(2+)</name>
        <dbReference type="ChEBI" id="CHEBI:18420"/>
        <label>1</label>
    </ligand>
</feature>
<feature type="domain" description="ATP-grasp" evidence="18">
    <location>
        <begin position="133"/>
        <end position="327"/>
    </location>
</feature>
<evidence type="ECO:0000256" key="16">
    <source>
        <dbReference type="ARBA" id="ARBA00060037"/>
    </source>
</evidence>
<feature type="binding site" evidence="17">
    <location>
        <position position="780"/>
    </location>
    <ligand>
        <name>ATP</name>
        <dbReference type="ChEBI" id="CHEBI:30616"/>
        <label>2</label>
    </ligand>
</feature>
<dbReference type="InterPro" id="IPR005480">
    <property type="entry name" value="CPSase_lsu_oligo"/>
</dbReference>
<keyword evidence="4 17" id="KW-0055">Arginine biosynthesis</keyword>
<dbReference type="FunFam" id="1.10.1030.10:FF:000002">
    <property type="entry name" value="Carbamoyl-phosphate synthase large chain"/>
    <property type="match status" value="1"/>
</dbReference>
<dbReference type="EC" id="6.3.5.5" evidence="17"/>
<name>A0A395W9F7_9FIRM</name>
<dbReference type="InterPro" id="IPR011607">
    <property type="entry name" value="MGS-like_dom"/>
</dbReference>
<comment type="cofactor">
    <cofactor evidence="17">
        <name>Mg(2+)</name>
        <dbReference type="ChEBI" id="CHEBI:18420"/>
    </cofactor>
    <cofactor evidence="17">
        <name>Mn(2+)</name>
        <dbReference type="ChEBI" id="CHEBI:29035"/>
    </cofactor>
    <text evidence="17">Binds 4 Mg(2+) or Mn(2+) ions per subunit.</text>
</comment>
<feature type="binding site" evidence="17">
    <location>
        <position position="298"/>
    </location>
    <ligand>
        <name>Mg(2+)</name>
        <dbReference type="ChEBI" id="CHEBI:18420"/>
        <label>2</label>
    </ligand>
</feature>
<dbReference type="PANTHER" id="PTHR11405:SF53">
    <property type="entry name" value="CARBAMOYL-PHOSPHATE SYNTHASE [AMMONIA], MITOCHONDRIAL"/>
    <property type="match status" value="1"/>
</dbReference>
<dbReference type="Gene3D" id="1.10.1030.10">
    <property type="entry name" value="Carbamoyl-phosphate synthetase, large subunit oligomerisation domain"/>
    <property type="match status" value="1"/>
</dbReference>
<feature type="binding site" evidence="17">
    <location>
        <position position="208"/>
    </location>
    <ligand>
        <name>ATP</name>
        <dbReference type="ChEBI" id="CHEBI:30616"/>
        <label>1</label>
    </ligand>
</feature>
<feature type="binding site" evidence="17">
    <location>
        <position position="834"/>
    </location>
    <ligand>
        <name>ATP</name>
        <dbReference type="ChEBI" id="CHEBI:30616"/>
        <label>2</label>
    </ligand>
</feature>
<comment type="pathway">
    <text evidence="17">Pyrimidine metabolism; UMP biosynthesis via de novo pathway; (S)-dihydroorotate from bicarbonate: step 1/3.</text>
</comment>
<dbReference type="SUPFAM" id="SSF48108">
    <property type="entry name" value="Carbamoyl phosphate synthetase, large subunit connection domain"/>
    <property type="match status" value="1"/>
</dbReference>
<sequence length="1067" mass="118056">MPKRTDIKKILVIGSGPIVIGQAAEFDYAGSQACQSLREEGYEVILINSNPATIMTDSTIADRVYIEPINLDFAKRVIYKERPDAILGSLGGQTGLNLVVELHEDGILDEYGVEILGTDLLAINRAEDRELFRSLMQDINEPVPESTIVHTVEEAVAFCETLGYPVVVRPAYTLGGTGGGFADDEAELRDICEAGLKASPVHQCLIEQSIAGYKEIEYEVIRDANDNAIVVCSMENVDPVGVHTGDSFVVAPVQTLTDRENAMLSSASLKIIRALKICGGCNVQLALNPDSFKYYVIEVNPRVSRSSALASKATGYPIAKISAKLAVGLTLDEILNPVTKNSYACFEPTVDYVVSKFARFPFDKFPNADRHLGTQMKATGEVMSIGRTFEESFLKAIRSLEMKVDHLYKKELTELSKEELLEKIKKCDDERIFAITQWLRNGYDLETVIDVTKIDRFFLWHIQRILDLEILMNENPKDIAVLRTLKENGFSDSYIARNWDMKEFDLYNLRKENGIIPVYKKVDTCAGEFVSATPYLYSSYDQENESEVSDRKKIIVLGSGPIRIGQGVEFDYATVHCVETLRDAGYEAIIINNNPETVSTDFSISDKLYFEPLTTEDVMHVIDLEKPLGVIVQFGGQTAINLADSLVEHGVKILGTSLHSIDLAEDRHEFEAMLHKLNIPQPQGETAVTVEESLVIANKIGYPVLVRPSYVLGGRAMEIVHNDDELRVYMATAVKEISHDAPILVDKYIVGKELEIDAIADGKNVYIPGVMEHIERAGVHSGDSISVYPTQTISQQVKDTIIDYGTRIGKGFEFVGLYNIQFIVDKEDNVYVLEVNPRSSRTVPFLSKITGVAMSYIATQAILGKSIEEQGYTPGYHPEEEGRVFVKAPVFSFAKLRSVDTVLGPEMKSTGEALGSDVNLEKALYKALVASGVSVPTHGNVLMTIDDENKQEALELAKRFANIGYGIYATKGTADMFEAEGLYVHRASKIETEDGKNVLDIIRNGRVNFVINTMSNKKNTSADGFLIRRVSAENNISCMTSLDTANALAKVLESLSFSMVSMNEMGK</sequence>
<gene>
    <name evidence="17" type="primary">carB</name>
    <name evidence="20" type="ORF">DWW32_07430</name>
</gene>
<dbReference type="Proteomes" id="UP000265489">
    <property type="component" value="Unassembled WGS sequence"/>
</dbReference>
<evidence type="ECO:0000256" key="17">
    <source>
        <dbReference type="HAMAP-Rule" id="MF_01210"/>
    </source>
</evidence>
<evidence type="ECO:0000256" key="10">
    <source>
        <dbReference type="ARBA" id="ARBA00022840"/>
    </source>
</evidence>
<comment type="domain">
    <text evidence="17">The large subunit is composed of 2 ATP-grasp domains that are involved in binding the 2 ATP molecules needed for carbamoyl phosphate synthesis. The N-terminal ATP-grasp domain (referred to as the carboxyphosphate synthetic component) catalyzes the ATP-dependent phosphorylation of hydrogencarbonate to carboxyphosphate and the subsequent nucleophilic attack by ammonia to form a carbamate intermediate. The C-terminal ATP-grasp domain (referred to as the carbamoyl phosphate synthetic component) then catalyzes the phosphorylation of carbamate with the second ATP to form the end product carbamoyl phosphate. The reactive and unstable enzyme intermediates are sequentially channeled from one active site to the next through the interior of the protein over a distance of at least 96 A.</text>
</comment>
<dbReference type="FunFam" id="3.30.470.20:FF:000001">
    <property type="entry name" value="Carbamoyl-phosphate synthase large chain"/>
    <property type="match status" value="1"/>
</dbReference>
<dbReference type="EMBL" id="QRYQ01000013">
    <property type="protein sequence ID" value="RGU91009.1"/>
    <property type="molecule type" value="Genomic_DNA"/>
</dbReference>
<dbReference type="GO" id="GO:0006526">
    <property type="term" value="P:L-arginine biosynthetic process"/>
    <property type="evidence" value="ECO:0007669"/>
    <property type="project" value="UniProtKB-UniRule"/>
</dbReference>
<keyword evidence="10 17" id="KW-0067">ATP-binding</keyword>
<reference evidence="20 21" key="1">
    <citation type="submission" date="2018-08" db="EMBL/GenBank/DDBJ databases">
        <title>A genome reference for cultivated species of the human gut microbiota.</title>
        <authorList>
            <person name="Zou Y."/>
            <person name="Xue W."/>
            <person name="Luo G."/>
        </authorList>
    </citation>
    <scope>NUCLEOTIDE SEQUENCE [LARGE SCALE GENOMIC DNA]</scope>
    <source>
        <strain evidence="20 21">AF15-20</strain>
    </source>
</reference>
<feature type="binding site" evidence="17">
    <location>
        <position position="242"/>
    </location>
    <ligand>
        <name>ATP</name>
        <dbReference type="ChEBI" id="CHEBI:30616"/>
        <label>1</label>
    </ligand>
</feature>
<dbReference type="PROSITE" id="PS50975">
    <property type="entry name" value="ATP_GRASP"/>
    <property type="match status" value="2"/>
</dbReference>
<evidence type="ECO:0000256" key="8">
    <source>
        <dbReference type="ARBA" id="ARBA00022737"/>
    </source>
</evidence>
<evidence type="ECO:0000256" key="9">
    <source>
        <dbReference type="ARBA" id="ARBA00022741"/>
    </source>
</evidence>
<dbReference type="InterPro" id="IPR058047">
    <property type="entry name" value="CPSase_preATP-grasp"/>
</dbReference>
<dbReference type="InterPro" id="IPR016185">
    <property type="entry name" value="PreATP-grasp_dom_sf"/>
</dbReference>
<evidence type="ECO:0000256" key="11">
    <source>
        <dbReference type="ARBA" id="ARBA00022842"/>
    </source>
</evidence>
<dbReference type="Gene3D" id="3.30.470.20">
    <property type="entry name" value="ATP-grasp fold, B domain"/>
    <property type="match status" value="2"/>
</dbReference>
<dbReference type="InterPro" id="IPR036897">
    <property type="entry name" value="CarbamoylP_synth_lsu_oligo_sf"/>
</dbReference>
<evidence type="ECO:0000256" key="3">
    <source>
        <dbReference type="ARBA" id="ARBA00009799"/>
    </source>
</evidence>
<dbReference type="SUPFAM" id="SSF52440">
    <property type="entry name" value="PreATP-grasp domain"/>
    <property type="match status" value="2"/>
</dbReference>
<feature type="binding site" evidence="17">
    <location>
        <position position="834"/>
    </location>
    <ligand>
        <name>Mg(2+)</name>
        <dbReference type="ChEBI" id="CHEBI:18420"/>
        <label>3</label>
    </ligand>
</feature>
<feature type="binding site" evidence="17">
    <location>
        <position position="821"/>
    </location>
    <ligand>
        <name>ATP</name>
        <dbReference type="ChEBI" id="CHEBI:30616"/>
        <label>2</label>
    </ligand>
</feature>
<dbReference type="UniPathway" id="UPA00068">
    <property type="reaction ID" value="UER00171"/>
</dbReference>
<dbReference type="InterPro" id="IPR013815">
    <property type="entry name" value="ATP_grasp_subdomain_1"/>
</dbReference>
<comment type="caution">
    <text evidence="17">Lacks conserved residue(s) required for the propagation of feature annotation.</text>
</comment>
<feature type="binding site" evidence="17">
    <location>
        <position position="176"/>
    </location>
    <ligand>
        <name>ATP</name>
        <dbReference type="ChEBI" id="CHEBI:30616"/>
        <label>1</label>
    </ligand>
</feature>
<dbReference type="CDD" id="cd01424">
    <property type="entry name" value="MGS_CPS_II"/>
    <property type="match status" value="1"/>
</dbReference>
<keyword evidence="9 17" id="KW-0547">Nucleotide-binding</keyword>
<dbReference type="FunFam" id="3.40.50.20:FF:000001">
    <property type="entry name" value="Carbamoyl-phosphate synthase large chain"/>
    <property type="match status" value="2"/>
</dbReference>
<comment type="subunit">
    <text evidence="17">Composed of two chains; the small (or glutamine) chain promotes the hydrolysis of glutamine to ammonia, which is used by the large (or ammonia) chain to synthesize carbamoyl phosphate. Tetramer of heterodimers (alpha,beta)4.</text>
</comment>
<dbReference type="PROSITE" id="PS00867">
    <property type="entry name" value="CPSASE_2"/>
    <property type="match status" value="2"/>
</dbReference>
<feature type="binding site" evidence="17">
    <location>
        <position position="749"/>
    </location>
    <ligand>
        <name>ATP</name>
        <dbReference type="ChEBI" id="CHEBI:30616"/>
        <label>2</label>
    </ligand>
</feature>
<evidence type="ECO:0000256" key="2">
    <source>
        <dbReference type="ARBA" id="ARBA00005077"/>
    </source>
</evidence>
<comment type="function">
    <text evidence="17">Large subunit of the glutamine-dependent carbamoyl phosphate synthetase (CPSase). CPSase catalyzes the formation of carbamoyl phosphate from the ammonia moiety of glutamine, carbonate, and phosphate donated by ATP, constituting the first step of 2 biosynthetic pathways, one leading to arginine and/or urea and the other to pyrimidine nucleotides. The large subunit (synthetase) binds the substrates ammonia (free or transferred from glutamine from the small subunit), hydrogencarbonate and ATP and carries out an ATP-coupled ligase reaction, activating hydrogencarbonate by forming carboxy phosphate which reacts with ammonia to form carbamoyl phosphate.</text>
</comment>
<dbReference type="InterPro" id="IPR011761">
    <property type="entry name" value="ATP-grasp"/>
</dbReference>
<feature type="binding site" evidence="17">
    <location>
        <position position="778"/>
    </location>
    <ligand>
        <name>ATP</name>
        <dbReference type="ChEBI" id="CHEBI:30616"/>
        <label>2</label>
    </ligand>
</feature>
<dbReference type="PROSITE" id="PS00866">
    <property type="entry name" value="CPSASE_1"/>
    <property type="match status" value="2"/>
</dbReference>
<feature type="domain" description="MGS-like" evidence="19">
    <location>
        <begin position="933"/>
        <end position="1067"/>
    </location>
</feature>
<dbReference type="GO" id="GO:0044205">
    <property type="term" value="P:'de novo' UMP biosynthetic process"/>
    <property type="evidence" value="ECO:0007669"/>
    <property type="project" value="UniProtKB-UniRule"/>
</dbReference>
<dbReference type="NCBIfam" id="NF009455">
    <property type="entry name" value="PRK12815.1"/>
    <property type="match status" value="1"/>
</dbReference>
<feature type="binding site" evidence="17">
    <location>
        <position position="298"/>
    </location>
    <ligand>
        <name>Mn(2+)</name>
        <dbReference type="ChEBI" id="CHEBI:29035"/>
        <label>2</label>
    </ligand>
</feature>
<evidence type="ECO:0000256" key="14">
    <source>
        <dbReference type="ARBA" id="ARBA00047359"/>
    </source>
</evidence>
<dbReference type="GO" id="GO:0005524">
    <property type="term" value="F:ATP binding"/>
    <property type="evidence" value="ECO:0007669"/>
    <property type="project" value="UniProtKB-UniRule"/>
</dbReference>
<evidence type="ECO:0000256" key="1">
    <source>
        <dbReference type="ARBA" id="ARBA00001936"/>
    </source>
</evidence>
<feature type="binding site" evidence="17">
    <location>
        <position position="707"/>
    </location>
    <ligand>
        <name>ATP</name>
        <dbReference type="ChEBI" id="CHEBI:30616"/>
        <label>2</label>
    </ligand>
</feature>
<evidence type="ECO:0000256" key="6">
    <source>
        <dbReference type="ARBA" id="ARBA00022605"/>
    </source>
</evidence>
<evidence type="ECO:0000313" key="20">
    <source>
        <dbReference type="EMBL" id="RGU91009.1"/>
    </source>
</evidence>
<dbReference type="GO" id="GO:0004087">
    <property type="term" value="F:carbamoyl-phosphate synthase (ammonia) activity"/>
    <property type="evidence" value="ECO:0007669"/>
    <property type="project" value="UniProtKB-EC"/>
</dbReference>
<dbReference type="PRINTS" id="PR00098">
    <property type="entry name" value="CPSASE"/>
</dbReference>
<dbReference type="Pfam" id="PF02142">
    <property type="entry name" value="MGS"/>
    <property type="match status" value="1"/>
</dbReference>
<dbReference type="PANTHER" id="PTHR11405">
    <property type="entry name" value="CARBAMOYLTRANSFERASE FAMILY MEMBER"/>
    <property type="match status" value="1"/>
</dbReference>
<dbReference type="NCBIfam" id="TIGR01369">
    <property type="entry name" value="CPSaseII_lrg"/>
    <property type="match status" value="1"/>
</dbReference>
<feature type="binding site" evidence="17">
    <location>
        <position position="284"/>
    </location>
    <ligand>
        <name>Mn(2+)</name>
        <dbReference type="ChEBI" id="CHEBI:29035"/>
        <label>1</label>
    </ligand>
</feature>
<comment type="caution">
    <text evidence="20">The sequence shown here is derived from an EMBL/GenBank/DDBJ whole genome shotgun (WGS) entry which is preliminary data.</text>
</comment>
<dbReference type="NCBIfam" id="NF003671">
    <property type="entry name" value="PRK05294.1"/>
    <property type="match status" value="1"/>
</dbReference>
<feature type="binding site" evidence="17">
    <location>
        <position position="821"/>
    </location>
    <ligand>
        <name>Mg(2+)</name>
        <dbReference type="ChEBI" id="CHEBI:18420"/>
        <label>3</label>
    </ligand>
</feature>
<proteinExistence type="inferred from homology"/>
<feature type="binding site" evidence="17">
    <location>
        <position position="243"/>
    </location>
    <ligand>
        <name>ATP</name>
        <dbReference type="ChEBI" id="CHEBI:30616"/>
        <label>1</label>
    </ligand>
</feature>
<evidence type="ECO:0000259" key="19">
    <source>
        <dbReference type="PROSITE" id="PS51855"/>
    </source>
</evidence>
<feature type="binding site" evidence="17">
    <location>
        <position position="834"/>
    </location>
    <ligand>
        <name>Mn(2+)</name>
        <dbReference type="ChEBI" id="CHEBI:29035"/>
        <label>4</label>
    </ligand>
</feature>
<dbReference type="HAMAP" id="MF_01210_B">
    <property type="entry name" value="CPSase_L_chain_B"/>
    <property type="match status" value="1"/>
</dbReference>
<comment type="catalytic activity">
    <reaction evidence="14 17">
        <text>hydrogencarbonate + NH4(+) + 2 ATP = carbamoyl phosphate + 2 ADP + phosphate + 2 H(+)</text>
        <dbReference type="Rhea" id="RHEA:18029"/>
        <dbReference type="ChEBI" id="CHEBI:15378"/>
        <dbReference type="ChEBI" id="CHEBI:17544"/>
        <dbReference type="ChEBI" id="CHEBI:28938"/>
        <dbReference type="ChEBI" id="CHEBI:30616"/>
        <dbReference type="ChEBI" id="CHEBI:43474"/>
        <dbReference type="ChEBI" id="CHEBI:58228"/>
        <dbReference type="ChEBI" id="CHEBI:456216"/>
        <dbReference type="EC" id="6.3.4.16"/>
    </reaction>
</comment>
<feature type="binding site" evidence="17">
    <location>
        <position position="300"/>
    </location>
    <ligand>
        <name>Mn(2+)</name>
        <dbReference type="ChEBI" id="CHEBI:29035"/>
        <label>2</label>
    </ligand>
</feature>
<dbReference type="SUPFAM" id="SSF56059">
    <property type="entry name" value="Glutathione synthetase ATP-binding domain-like"/>
    <property type="match status" value="2"/>
</dbReference>
<dbReference type="InterPro" id="IPR005479">
    <property type="entry name" value="CPAse_ATP-bd"/>
</dbReference>
<comment type="catalytic activity">
    <reaction evidence="15 17">
        <text>hydrogencarbonate + L-glutamine + 2 ATP + H2O = carbamoyl phosphate + L-glutamate + 2 ADP + phosphate + 2 H(+)</text>
        <dbReference type="Rhea" id="RHEA:18633"/>
        <dbReference type="ChEBI" id="CHEBI:15377"/>
        <dbReference type="ChEBI" id="CHEBI:15378"/>
        <dbReference type="ChEBI" id="CHEBI:17544"/>
        <dbReference type="ChEBI" id="CHEBI:29985"/>
        <dbReference type="ChEBI" id="CHEBI:30616"/>
        <dbReference type="ChEBI" id="CHEBI:43474"/>
        <dbReference type="ChEBI" id="CHEBI:58228"/>
        <dbReference type="ChEBI" id="CHEBI:58359"/>
        <dbReference type="ChEBI" id="CHEBI:456216"/>
        <dbReference type="EC" id="6.3.5.5"/>
    </reaction>
</comment>
<feature type="binding site" evidence="17">
    <location>
        <position position="834"/>
    </location>
    <ligand>
        <name>Mg(2+)</name>
        <dbReference type="ChEBI" id="CHEBI:18420"/>
        <label>4</label>
    </ligand>
</feature>
<dbReference type="FunFam" id="3.30.470.20:FF:000026">
    <property type="entry name" value="Carbamoyl-phosphate synthase large chain"/>
    <property type="match status" value="1"/>
</dbReference>
<keyword evidence="12 17" id="KW-0665">Pyrimidine biosynthesis</keyword>
<protein>
    <recommendedName>
        <fullName evidence="17">Carbamoyl phosphate synthase large chain</fullName>
        <ecNumber evidence="17">6.3.4.16</ecNumber>
        <ecNumber evidence="17">6.3.5.5</ecNumber>
    </recommendedName>
    <alternativeName>
        <fullName evidence="17">Carbamoyl phosphate synthetase ammonia chain</fullName>
    </alternativeName>
</protein>
<dbReference type="GO" id="GO:0006541">
    <property type="term" value="P:glutamine metabolic process"/>
    <property type="evidence" value="ECO:0007669"/>
    <property type="project" value="TreeGrafter"/>
</dbReference>
<dbReference type="Gene3D" id="3.30.1490.20">
    <property type="entry name" value="ATP-grasp fold, A domain"/>
    <property type="match status" value="1"/>
</dbReference>
<evidence type="ECO:0000259" key="18">
    <source>
        <dbReference type="PROSITE" id="PS50975"/>
    </source>
</evidence>
<comment type="cofactor">
    <cofactor evidence="1">
        <name>Mn(2+)</name>
        <dbReference type="ChEBI" id="CHEBI:29035"/>
    </cofactor>
</comment>
<feature type="binding site" evidence="17">
    <location>
        <position position="298"/>
    </location>
    <ligand>
        <name>ATP</name>
        <dbReference type="ChEBI" id="CHEBI:30616"/>
        <label>1</label>
    </ligand>
</feature>
<dbReference type="FunFam" id="3.30.1490.20:FF:000001">
    <property type="entry name" value="Carbamoyl-phosphate synthase large chain"/>
    <property type="match status" value="1"/>
</dbReference>
<feature type="binding site" evidence="17">
    <location>
        <position position="821"/>
    </location>
    <ligand>
        <name>Mn(2+)</name>
        <dbReference type="ChEBI" id="CHEBI:29035"/>
        <label>3</label>
    </ligand>
</feature>
<dbReference type="AlphaFoldDB" id="A0A395W9F7"/>
<dbReference type="InterPro" id="IPR006275">
    <property type="entry name" value="CPSase_lsu"/>
</dbReference>
<feature type="binding site" evidence="17">
    <location>
        <position position="215"/>
    </location>
    <ligand>
        <name>ATP</name>
        <dbReference type="ChEBI" id="CHEBI:30616"/>
        <label>1</label>
    </ligand>
</feature>
<comment type="pathway">
    <text evidence="2 17">Amino-acid biosynthesis; L-arginine biosynthesis; carbamoyl phosphate from bicarbonate: step 1/1.</text>
</comment>
<feature type="binding site" evidence="17">
    <location>
        <position position="747"/>
    </location>
    <ligand>
        <name>ATP</name>
        <dbReference type="ChEBI" id="CHEBI:30616"/>
        <label>2</label>
    </ligand>
</feature>
<keyword evidence="6 17" id="KW-0028">Amino-acid biosynthesis</keyword>
<dbReference type="Gene3D" id="3.40.50.20">
    <property type="match status" value="2"/>
</dbReference>
<dbReference type="GO" id="GO:0005737">
    <property type="term" value="C:cytoplasm"/>
    <property type="evidence" value="ECO:0007669"/>
    <property type="project" value="TreeGrafter"/>
</dbReference>
<feature type="binding site" evidence="17">
    <location>
        <position position="175"/>
    </location>
    <ligand>
        <name>ATP</name>
        <dbReference type="ChEBI" id="CHEBI:30616"/>
        <label>1</label>
    </ligand>
</feature>
<dbReference type="GeneID" id="66579708"/>
<feature type="binding site" evidence="17">
    <location>
        <position position="284"/>
    </location>
    <ligand>
        <name>ATP</name>
        <dbReference type="ChEBI" id="CHEBI:30616"/>
        <label>1</label>
    </ligand>
</feature>
<feature type="binding site" evidence="17">
    <location>
        <position position="300"/>
    </location>
    <ligand>
        <name>Mg(2+)</name>
        <dbReference type="ChEBI" id="CHEBI:18420"/>
        <label>2</label>
    </ligand>
</feature>
<evidence type="ECO:0000256" key="13">
    <source>
        <dbReference type="ARBA" id="ARBA00023211"/>
    </source>
</evidence>
<evidence type="ECO:0000313" key="21">
    <source>
        <dbReference type="Proteomes" id="UP000265489"/>
    </source>
</evidence>
<dbReference type="Gene3D" id="3.40.50.1380">
    <property type="entry name" value="Methylglyoxal synthase-like domain"/>
    <property type="match status" value="1"/>
</dbReference>
<keyword evidence="13" id="KW-0464">Manganese</keyword>
<dbReference type="Pfam" id="PF02786">
    <property type="entry name" value="CPSase_L_D2"/>
    <property type="match status" value="2"/>
</dbReference>
<feature type="binding site" evidence="17">
    <location>
        <position position="210"/>
    </location>
    <ligand>
        <name>ATP</name>
        <dbReference type="ChEBI" id="CHEBI:30616"/>
        <label>1</label>
    </ligand>
</feature>
<feature type="binding site" evidence="17">
    <location>
        <position position="298"/>
    </location>
    <ligand>
        <name>Mn(2+)</name>
        <dbReference type="ChEBI" id="CHEBI:29035"/>
        <label>1</label>
    </ligand>
</feature>
<dbReference type="Pfam" id="PF02787">
    <property type="entry name" value="CPSase_L_D3"/>
    <property type="match status" value="1"/>
</dbReference>
<evidence type="ECO:0000256" key="4">
    <source>
        <dbReference type="ARBA" id="ARBA00022571"/>
    </source>
</evidence>
<feature type="binding site" evidence="17">
    <location>
        <position position="753"/>
    </location>
    <ligand>
        <name>ATP</name>
        <dbReference type="ChEBI" id="CHEBI:30616"/>
        <label>2</label>
    </ligand>
</feature>
<dbReference type="Pfam" id="PF25596">
    <property type="entry name" value="CPSase_L_D1"/>
    <property type="match status" value="2"/>
</dbReference>
<dbReference type="SMART" id="SM00851">
    <property type="entry name" value="MGS"/>
    <property type="match status" value="1"/>
</dbReference>
<dbReference type="RefSeq" id="WP_118325304.1">
    <property type="nucleotide sequence ID" value="NZ_QRYH01000012.1"/>
</dbReference>
<dbReference type="UniPathway" id="UPA00070">
    <property type="reaction ID" value="UER00115"/>
</dbReference>
<dbReference type="SMART" id="SM01096">
    <property type="entry name" value="CPSase_L_D3"/>
    <property type="match status" value="1"/>
</dbReference>
<comment type="similarity">
    <text evidence="3 17">Belongs to the CarB family.</text>
</comment>
<feature type="binding site" evidence="17">
    <location>
        <position position="834"/>
    </location>
    <ligand>
        <name>Mn(2+)</name>
        <dbReference type="ChEBI" id="CHEBI:29035"/>
        <label>3</label>
    </ligand>
</feature>
<evidence type="ECO:0000256" key="5">
    <source>
        <dbReference type="ARBA" id="ARBA00022598"/>
    </source>
</evidence>
<dbReference type="PROSITE" id="PS51855">
    <property type="entry name" value="MGS"/>
    <property type="match status" value="1"/>
</dbReference>
<evidence type="ECO:0000256" key="15">
    <source>
        <dbReference type="ARBA" id="ARBA00048816"/>
    </source>
</evidence>
<evidence type="ECO:0000256" key="7">
    <source>
        <dbReference type="ARBA" id="ARBA00022723"/>
    </source>
</evidence>
<feature type="binding site" evidence="17">
    <location>
        <position position="129"/>
    </location>
    <ligand>
        <name>ATP</name>
        <dbReference type="ChEBI" id="CHEBI:30616"/>
        <label>1</label>
    </ligand>
</feature>
<feature type="binding site" evidence="17">
    <location>
        <position position="836"/>
    </location>
    <ligand>
        <name>Mn(2+)</name>
        <dbReference type="ChEBI" id="CHEBI:29035"/>
        <label>4</label>
    </ligand>
</feature>
<feature type="binding site" evidence="17">
    <location>
        <position position="169"/>
    </location>
    <ligand>
        <name>ATP</name>
        <dbReference type="ChEBI" id="CHEBI:30616"/>
        <label>1</label>
    </ligand>
</feature>
<evidence type="ECO:0000256" key="12">
    <source>
        <dbReference type="ARBA" id="ARBA00022975"/>
    </source>
</evidence>
<dbReference type="InterPro" id="IPR036914">
    <property type="entry name" value="MGS-like_dom_sf"/>
</dbReference>
<comment type="function">
    <text evidence="16">Small subunit of the glutamine-dependent carbamoyl phosphate synthetase (CPSase). CPSase catalyzes the formation of carbamoyl phosphate from the ammonia moiety of glutamine, carbonate, and phosphate donated by ATP, constituting the first step of the biosynthetic pathway leading to pyrimidine nucleotides. The large subunit (synthetase) binds the substrates ammonia (free or transferred from glutamine from the small subunit), hydrogencarbonate and ATP and carries out an ATP-coupled ligase reaction, activating hydrogencarbonate by forming carboxy phosphate which reacts with ammonia to form carbamoyl phosphate.</text>
</comment>
<feature type="binding site" evidence="17">
    <location>
        <position position="781"/>
    </location>
    <ligand>
        <name>ATP</name>
        <dbReference type="ChEBI" id="CHEBI:30616"/>
        <label>2</label>
    </ligand>
</feature>
<dbReference type="GO" id="GO:0046872">
    <property type="term" value="F:metal ion binding"/>
    <property type="evidence" value="ECO:0007669"/>
    <property type="project" value="UniProtKB-KW"/>
</dbReference>
<organism evidence="20 21">
    <name type="scientific">Holdemanella biformis</name>
    <dbReference type="NCBI Taxonomy" id="1735"/>
    <lineage>
        <taxon>Bacteria</taxon>
        <taxon>Bacillati</taxon>
        <taxon>Bacillota</taxon>
        <taxon>Erysipelotrichia</taxon>
        <taxon>Erysipelotrichales</taxon>
        <taxon>Erysipelotrichaceae</taxon>
        <taxon>Holdemanella</taxon>
    </lineage>
</organism>
<dbReference type="InterPro" id="IPR005483">
    <property type="entry name" value="CPSase_dom"/>
</dbReference>
<feature type="binding site" evidence="17">
    <location>
        <position position="241"/>
    </location>
    <ligand>
        <name>ATP</name>
        <dbReference type="ChEBI" id="CHEBI:30616"/>
        <label>1</label>
    </ligand>
</feature>
<dbReference type="SUPFAM" id="SSF52335">
    <property type="entry name" value="Methylglyoxal synthase-like"/>
    <property type="match status" value="1"/>
</dbReference>
<dbReference type="InterPro" id="IPR033937">
    <property type="entry name" value="MGS_CPS_CarB"/>
</dbReference>
<feature type="binding site" evidence="17">
    <location>
        <position position="284"/>
    </location>
    <ligand>
        <name>Mg(2+)</name>
        <dbReference type="ChEBI" id="CHEBI:18420"/>
        <label>1</label>
    </ligand>
</feature>